<accession>A0A2S6GQG1</accession>
<feature type="domain" description="DUF8017" evidence="3">
    <location>
        <begin position="82"/>
        <end position="266"/>
    </location>
</feature>
<dbReference type="AlphaFoldDB" id="A0A2S6GQG1"/>
<keyword evidence="2" id="KW-0812">Transmembrane</keyword>
<sequence>MGSAVLSGLVTYPGSDYQGFGFYEPPQPKRDRRRLIVVIAAVALVVALGAVVTVVLLNQETSGTPVVQSDPVAPSSTTTTSRPKVEDGQTMANPDAKLTYDVPKSWALSNSTASFALTSLPEVKIDHLAIRAPYQCGGKDYTRGVVGSGTVSGGEINQRVTDLAKAFGKELYDGGTGTDVVVGTPQAITRKGDKGEEAKGVAVRATVTTKGEQCLATKGDLWIVLLDYAGGMRMLVVNGDLVGGPDTPAPVPADELAAIAESARPTG</sequence>
<dbReference type="EMBL" id="PTIX01000007">
    <property type="protein sequence ID" value="PPK67413.1"/>
    <property type="molecule type" value="Genomic_DNA"/>
</dbReference>
<reference evidence="4 5" key="1">
    <citation type="submission" date="2018-02" db="EMBL/GenBank/DDBJ databases">
        <title>Genomic Encyclopedia of Archaeal and Bacterial Type Strains, Phase II (KMG-II): from individual species to whole genera.</title>
        <authorList>
            <person name="Goeker M."/>
        </authorList>
    </citation>
    <scope>NUCLEOTIDE SEQUENCE [LARGE SCALE GENOMIC DNA]</scope>
    <source>
        <strain evidence="4 5">YU 961-1</strain>
    </source>
</reference>
<feature type="transmembrane region" description="Helical" evidence="2">
    <location>
        <begin position="35"/>
        <end position="57"/>
    </location>
</feature>
<evidence type="ECO:0000256" key="1">
    <source>
        <dbReference type="SAM" id="MobiDB-lite"/>
    </source>
</evidence>
<dbReference type="Proteomes" id="UP000239203">
    <property type="component" value="Unassembled WGS sequence"/>
</dbReference>
<keyword evidence="2" id="KW-1133">Transmembrane helix</keyword>
<evidence type="ECO:0000313" key="4">
    <source>
        <dbReference type="EMBL" id="PPK67413.1"/>
    </source>
</evidence>
<keyword evidence="5" id="KW-1185">Reference proteome</keyword>
<comment type="caution">
    <text evidence="4">The sequence shown here is derived from an EMBL/GenBank/DDBJ whole genome shotgun (WGS) entry which is preliminary data.</text>
</comment>
<dbReference type="InterPro" id="IPR058330">
    <property type="entry name" value="DUF8017"/>
</dbReference>
<dbReference type="Pfam" id="PF26056">
    <property type="entry name" value="DUF8017"/>
    <property type="match status" value="1"/>
</dbReference>
<proteinExistence type="predicted"/>
<protein>
    <recommendedName>
        <fullName evidence="3">DUF8017 domain-containing protein</fullName>
    </recommendedName>
</protein>
<evidence type="ECO:0000259" key="3">
    <source>
        <dbReference type="Pfam" id="PF26056"/>
    </source>
</evidence>
<keyword evidence="2" id="KW-0472">Membrane</keyword>
<feature type="region of interest" description="Disordered" evidence="1">
    <location>
        <begin position="65"/>
        <end position="95"/>
    </location>
</feature>
<evidence type="ECO:0000313" key="5">
    <source>
        <dbReference type="Proteomes" id="UP000239203"/>
    </source>
</evidence>
<organism evidence="4 5">
    <name type="scientific">Actinokineospora auranticolor</name>
    <dbReference type="NCBI Taxonomy" id="155976"/>
    <lineage>
        <taxon>Bacteria</taxon>
        <taxon>Bacillati</taxon>
        <taxon>Actinomycetota</taxon>
        <taxon>Actinomycetes</taxon>
        <taxon>Pseudonocardiales</taxon>
        <taxon>Pseudonocardiaceae</taxon>
        <taxon>Actinokineospora</taxon>
    </lineage>
</organism>
<name>A0A2S6GQG1_9PSEU</name>
<evidence type="ECO:0000256" key="2">
    <source>
        <dbReference type="SAM" id="Phobius"/>
    </source>
</evidence>
<gene>
    <name evidence="4" type="ORF">CLV40_10776</name>
</gene>